<dbReference type="RefSeq" id="WP_181738949.1">
    <property type="nucleotide sequence ID" value="NZ_JACEOL010000020.1"/>
</dbReference>
<evidence type="ECO:0000313" key="7">
    <source>
        <dbReference type="EMBL" id="MBA4601939.1"/>
    </source>
</evidence>
<sequence length="288" mass="33116">MTASQTFLQLFAYVSNWDFQLNLVFLLAGIAYLLLTGPVRCRFKNAEPVKEWKKAVFLTGLILYYFSLGSPLNLLAHEMFSMHMLQMAFLYFVVPPLLLLGLPAYLLRLILRVRMMKTILSFFTRPIFTLFLFNGTMSFYHVPVVFDTIMASEALHNVSHVILMFTALCMWWPIVAPVPEMDRLKPLFKLALIFGNGVLLTPACAMITFTNELLFNTYAEMSQLVPLLSPIHDQQLGGVIMKIMQEIVYITAISTVLVRWIRSERAKDEKELLELKYQAKLNLSKNEL</sequence>
<feature type="transmembrane region" description="Helical" evidence="6">
    <location>
        <begin position="154"/>
        <end position="175"/>
    </location>
</feature>
<dbReference type="Pfam" id="PF09678">
    <property type="entry name" value="Caa3_CtaG"/>
    <property type="match status" value="1"/>
</dbReference>
<evidence type="ECO:0000256" key="5">
    <source>
        <dbReference type="ARBA" id="ARBA00023136"/>
    </source>
</evidence>
<name>A0A7W2AQG3_9BACL</name>
<evidence type="ECO:0000313" key="8">
    <source>
        <dbReference type="Proteomes" id="UP000538292"/>
    </source>
</evidence>
<evidence type="ECO:0000256" key="3">
    <source>
        <dbReference type="ARBA" id="ARBA00022692"/>
    </source>
</evidence>
<feature type="transmembrane region" description="Helical" evidence="6">
    <location>
        <begin position="119"/>
        <end position="142"/>
    </location>
</feature>
<feature type="transmembrane region" description="Helical" evidence="6">
    <location>
        <begin position="243"/>
        <end position="261"/>
    </location>
</feature>
<gene>
    <name evidence="7" type="ORF">H2C83_06325</name>
</gene>
<evidence type="ECO:0000256" key="2">
    <source>
        <dbReference type="ARBA" id="ARBA00022475"/>
    </source>
</evidence>
<keyword evidence="3 6" id="KW-0812">Transmembrane</keyword>
<dbReference type="AlphaFoldDB" id="A0A7W2AQG3"/>
<keyword evidence="8" id="KW-1185">Reference proteome</keyword>
<dbReference type="Proteomes" id="UP000538292">
    <property type="component" value="Unassembled WGS sequence"/>
</dbReference>
<keyword evidence="5 6" id="KW-0472">Membrane</keyword>
<evidence type="ECO:0000256" key="4">
    <source>
        <dbReference type="ARBA" id="ARBA00022989"/>
    </source>
</evidence>
<evidence type="ECO:0000256" key="1">
    <source>
        <dbReference type="ARBA" id="ARBA00004651"/>
    </source>
</evidence>
<feature type="transmembrane region" description="Helical" evidence="6">
    <location>
        <begin position="19"/>
        <end position="35"/>
    </location>
</feature>
<keyword evidence="4 6" id="KW-1133">Transmembrane helix</keyword>
<feature type="transmembrane region" description="Helical" evidence="6">
    <location>
        <begin position="187"/>
        <end position="209"/>
    </location>
</feature>
<feature type="transmembrane region" description="Helical" evidence="6">
    <location>
        <begin position="55"/>
        <end position="76"/>
    </location>
</feature>
<keyword evidence="2" id="KW-1003">Cell membrane</keyword>
<protein>
    <submittedName>
        <fullName evidence="7">Cytochrome c oxidase assembly protein</fullName>
    </submittedName>
</protein>
<dbReference type="InterPro" id="IPR019108">
    <property type="entry name" value="Caa3_assmbl_CtaG-rel"/>
</dbReference>
<proteinExistence type="predicted"/>
<dbReference type="EMBL" id="JACEOL010000020">
    <property type="protein sequence ID" value="MBA4601939.1"/>
    <property type="molecule type" value="Genomic_DNA"/>
</dbReference>
<organism evidence="7 8">
    <name type="scientific">Thermoactinomyces mirandus</name>
    <dbReference type="NCBI Taxonomy" id="2756294"/>
    <lineage>
        <taxon>Bacteria</taxon>
        <taxon>Bacillati</taxon>
        <taxon>Bacillota</taxon>
        <taxon>Bacilli</taxon>
        <taxon>Bacillales</taxon>
        <taxon>Thermoactinomycetaceae</taxon>
        <taxon>Thermoactinomyces</taxon>
    </lineage>
</organism>
<comment type="subcellular location">
    <subcellularLocation>
        <location evidence="1">Cell membrane</location>
        <topology evidence="1">Multi-pass membrane protein</topology>
    </subcellularLocation>
</comment>
<feature type="transmembrane region" description="Helical" evidence="6">
    <location>
        <begin position="88"/>
        <end position="107"/>
    </location>
</feature>
<dbReference type="GO" id="GO:0005886">
    <property type="term" value="C:plasma membrane"/>
    <property type="evidence" value="ECO:0007669"/>
    <property type="project" value="UniProtKB-SubCell"/>
</dbReference>
<comment type="caution">
    <text evidence="7">The sequence shown here is derived from an EMBL/GenBank/DDBJ whole genome shotgun (WGS) entry which is preliminary data.</text>
</comment>
<evidence type="ECO:0000256" key="6">
    <source>
        <dbReference type="SAM" id="Phobius"/>
    </source>
</evidence>
<accession>A0A7W2AQG3</accession>
<reference evidence="7 8" key="1">
    <citation type="submission" date="2020-07" db="EMBL/GenBank/DDBJ databases">
        <title>Thermoactinomyces phylogeny.</title>
        <authorList>
            <person name="Dunlap C."/>
        </authorList>
    </citation>
    <scope>NUCLEOTIDE SEQUENCE [LARGE SCALE GENOMIC DNA]</scope>
    <source>
        <strain evidence="7 8">AMNI-1</strain>
    </source>
</reference>